<dbReference type="Gene3D" id="2.40.170.20">
    <property type="entry name" value="TonB-dependent receptor, beta-barrel domain"/>
    <property type="match status" value="1"/>
</dbReference>
<keyword evidence="4" id="KW-0798">TonB box</keyword>
<dbReference type="PANTHER" id="PTHR40980:SF4">
    <property type="entry name" value="TONB-DEPENDENT RECEPTOR-LIKE BETA-BARREL DOMAIN-CONTAINING PROTEIN"/>
    <property type="match status" value="1"/>
</dbReference>
<sequence length="1028" mass="114180">MKNWQLKSLAVAIGVALASPIYAAEADEEVVEVEASKRSNAETDDPMEVISVTGVQYSDQKARLIERDKKQFSSVVSTDDIGNFVDQNVAESLRRLPGVTLQRQEGEGKFISVRGLGPQFVSVNMNGAQMAGGGDERKVGLDALAGDALGSIEVVKTLTPDMNLNSIGGAVNVKAISAYERGKNTLKLKAQAAYSDLREEVSPKFSLDGTQFLFDKKVGLGFVVSSEKRSSVVNENRHHSTNEMESVRQNFTQINTDTDEGKALHQATVAANPEIIIPQEFEIRQELADRERNTAALNIEFKPNETSSFFVTGNYVSYTDEDVARREFYRFGSGTGDTEVLYVNDETKEFILSDTDMQHQYFIQTAKNETTTFNFGGEHLVGDAWTIDYDYTSSKSVEDGSGDRRVQFRERDLITYGQAHANRIDVKILSESDLGQYRTDLTDLTVYDDDPDTEQLPTYGIPANQGGGNINDPSQLVFDNLFLEDSKRTDKIDTFNFNVKYDFLDSDWLYYIKAGISTSSRENEIDKNRWSFIPDATACNGDVLCEDAVGISHAGVEALGFELAIPENSDFNYPFVSQAALEYLVDQVEPTKDLLTEGDESYVSLGSDYSLTEDTKEAYVMGEVELAERLTMITGVRYVATEYASTGYMTLRNDQFIFNDSAGYGIDIFKALPDASIKYSEFFPSVHLRYEPSDSVLIRGAVWTSYTRPTFKQSRAFAQFDSRIELCAPSPKSDGSQDCATDPEDFENFSTLELENYTLGASNTLNIGNPNLIPMTAVNYDASVSWYHSEDLFVEAAIFYKDISNFIVDVRGATKSFDDLPLTLPINQVEEFIIPQEQALTNVNFTINGEKATVFGIELSYNHFFESGFFIQSNATIQTSEANLDPSIRRGSVALPDQADSTANLTLGWENDKLNVRVIANHRSSILDAIGSCPAATATQLADASFDPDAIDFCKTWSDRYQGSLKTIDFKAKYNLGGGLSVYLDAINLTDNQDLRYFEGNSASGGNVMYQNEEYGRTVQLGVNYKFY</sequence>
<keyword evidence="9" id="KW-1185">Reference proteome</keyword>
<dbReference type="PANTHER" id="PTHR40980">
    <property type="entry name" value="PLUG DOMAIN-CONTAINING PROTEIN"/>
    <property type="match status" value="1"/>
</dbReference>
<dbReference type="EMBL" id="LAZL01000002">
    <property type="protein sequence ID" value="KMT66788.1"/>
    <property type="molecule type" value="Genomic_DNA"/>
</dbReference>
<evidence type="ECO:0000259" key="6">
    <source>
        <dbReference type="Pfam" id="PF00593"/>
    </source>
</evidence>
<dbReference type="RefSeq" id="WP_048688505.1">
    <property type="nucleotide sequence ID" value="NZ_KQ130482.1"/>
</dbReference>
<evidence type="ECO:0000256" key="3">
    <source>
        <dbReference type="ARBA" id="ARBA00023237"/>
    </source>
</evidence>
<reference evidence="8 9" key="1">
    <citation type="submission" date="2015-04" db="EMBL/GenBank/DDBJ databases">
        <title>Draft Genome Sequence of the Novel Agar-Digesting Marine Bacterium Q1.</title>
        <authorList>
            <person name="Li Y."/>
            <person name="Li D."/>
            <person name="Chen G."/>
            <person name="Du Z."/>
        </authorList>
    </citation>
    <scope>NUCLEOTIDE SEQUENCE [LARGE SCALE GENOMIC DNA]</scope>
    <source>
        <strain evidence="8 9">Q1</strain>
    </source>
</reference>
<feature type="signal peptide" evidence="5">
    <location>
        <begin position="1"/>
        <end position="23"/>
    </location>
</feature>
<comment type="caution">
    <text evidence="8">The sequence shown here is derived from an EMBL/GenBank/DDBJ whole genome shotgun (WGS) entry which is preliminary data.</text>
</comment>
<evidence type="ECO:0000259" key="7">
    <source>
        <dbReference type="Pfam" id="PF07715"/>
    </source>
</evidence>
<dbReference type="STRING" id="1513271.XM47_01315"/>
<gene>
    <name evidence="8" type="ORF">XM47_01315</name>
</gene>
<dbReference type="SUPFAM" id="SSF56935">
    <property type="entry name" value="Porins"/>
    <property type="match status" value="1"/>
</dbReference>
<dbReference type="Proteomes" id="UP000037600">
    <property type="component" value="Unassembled WGS sequence"/>
</dbReference>
<evidence type="ECO:0000313" key="8">
    <source>
        <dbReference type="EMBL" id="KMT66788.1"/>
    </source>
</evidence>
<proteinExistence type="inferred from homology"/>
<feature type="chain" id="PRO_5005298926" evidence="5">
    <location>
        <begin position="24"/>
        <end position="1028"/>
    </location>
</feature>
<evidence type="ECO:0000256" key="5">
    <source>
        <dbReference type="SAM" id="SignalP"/>
    </source>
</evidence>
<name>A0A0J8H192_9ALTE</name>
<feature type="domain" description="TonB-dependent receptor-like beta-barrel" evidence="6">
    <location>
        <begin position="448"/>
        <end position="989"/>
    </location>
</feature>
<comment type="similarity">
    <text evidence="4">Belongs to the TonB-dependent receptor family.</text>
</comment>
<dbReference type="Pfam" id="PF07715">
    <property type="entry name" value="Plug"/>
    <property type="match status" value="1"/>
</dbReference>
<keyword evidence="2 4" id="KW-0472">Membrane</keyword>
<dbReference type="InterPro" id="IPR010104">
    <property type="entry name" value="TonB_rcpt_bac"/>
</dbReference>
<dbReference type="InterPro" id="IPR036942">
    <property type="entry name" value="Beta-barrel_TonB_sf"/>
</dbReference>
<comment type="subcellular location">
    <subcellularLocation>
        <location evidence="1 4">Cell outer membrane</location>
    </subcellularLocation>
</comment>
<keyword evidence="5" id="KW-0732">Signal</keyword>
<feature type="domain" description="TonB-dependent receptor plug" evidence="7">
    <location>
        <begin position="68"/>
        <end position="169"/>
    </location>
</feature>
<dbReference type="OrthoDB" id="8727862at2"/>
<accession>A0A0J8H192</accession>
<dbReference type="Pfam" id="PF00593">
    <property type="entry name" value="TonB_dep_Rec_b-barrel"/>
    <property type="match status" value="1"/>
</dbReference>
<dbReference type="InterPro" id="IPR037066">
    <property type="entry name" value="Plug_dom_sf"/>
</dbReference>
<protein>
    <submittedName>
        <fullName evidence="8">TonB-dependent receptor</fullName>
    </submittedName>
</protein>
<evidence type="ECO:0000313" key="9">
    <source>
        <dbReference type="Proteomes" id="UP000037600"/>
    </source>
</evidence>
<keyword evidence="3" id="KW-0998">Cell outer membrane</keyword>
<dbReference type="Gene3D" id="2.170.130.10">
    <property type="entry name" value="TonB-dependent receptor, plug domain"/>
    <property type="match status" value="1"/>
</dbReference>
<evidence type="ECO:0000256" key="2">
    <source>
        <dbReference type="ARBA" id="ARBA00023136"/>
    </source>
</evidence>
<dbReference type="PATRIC" id="fig|1513271.3.peg.276"/>
<evidence type="ECO:0000256" key="1">
    <source>
        <dbReference type="ARBA" id="ARBA00004442"/>
    </source>
</evidence>
<dbReference type="AlphaFoldDB" id="A0A0J8H192"/>
<dbReference type="GO" id="GO:0009279">
    <property type="term" value="C:cell outer membrane"/>
    <property type="evidence" value="ECO:0007669"/>
    <property type="project" value="UniProtKB-SubCell"/>
</dbReference>
<keyword evidence="8" id="KW-0675">Receptor</keyword>
<organism evidence="8 9">
    <name type="scientific">Catenovulum maritimum</name>
    <dbReference type="NCBI Taxonomy" id="1513271"/>
    <lineage>
        <taxon>Bacteria</taxon>
        <taxon>Pseudomonadati</taxon>
        <taxon>Pseudomonadota</taxon>
        <taxon>Gammaproteobacteria</taxon>
        <taxon>Alteromonadales</taxon>
        <taxon>Alteromonadaceae</taxon>
        <taxon>Catenovulum</taxon>
    </lineage>
</organism>
<evidence type="ECO:0000256" key="4">
    <source>
        <dbReference type="RuleBase" id="RU003357"/>
    </source>
</evidence>
<dbReference type="InterPro" id="IPR000531">
    <property type="entry name" value="Beta-barrel_TonB"/>
</dbReference>
<dbReference type="InterPro" id="IPR012910">
    <property type="entry name" value="Plug_dom"/>
</dbReference>
<dbReference type="NCBIfam" id="TIGR01782">
    <property type="entry name" value="TonB-Xanth-Caul"/>
    <property type="match status" value="1"/>
</dbReference>